<evidence type="ECO:0000313" key="2">
    <source>
        <dbReference type="EMBL" id="GBP37493.1"/>
    </source>
</evidence>
<evidence type="ECO:0000256" key="1">
    <source>
        <dbReference type="SAM" id="MobiDB-lite"/>
    </source>
</evidence>
<gene>
    <name evidence="2" type="ORF">EVAR_79427_1</name>
</gene>
<accession>A0A4C1VFU0</accession>
<proteinExistence type="predicted"/>
<reference evidence="2 3" key="1">
    <citation type="journal article" date="2019" name="Commun. Biol.">
        <title>The bagworm genome reveals a unique fibroin gene that provides high tensile strength.</title>
        <authorList>
            <person name="Kono N."/>
            <person name="Nakamura H."/>
            <person name="Ohtoshi R."/>
            <person name="Tomita M."/>
            <person name="Numata K."/>
            <person name="Arakawa K."/>
        </authorList>
    </citation>
    <scope>NUCLEOTIDE SEQUENCE [LARGE SCALE GENOMIC DNA]</scope>
</reference>
<comment type="caution">
    <text evidence="2">The sequence shown here is derived from an EMBL/GenBank/DDBJ whole genome shotgun (WGS) entry which is preliminary data.</text>
</comment>
<dbReference type="EMBL" id="BGZK01000334">
    <property type="protein sequence ID" value="GBP37493.1"/>
    <property type="molecule type" value="Genomic_DNA"/>
</dbReference>
<name>A0A4C1VFU0_EUMVA</name>
<keyword evidence="3" id="KW-1185">Reference proteome</keyword>
<dbReference type="AlphaFoldDB" id="A0A4C1VFU0"/>
<dbReference type="Proteomes" id="UP000299102">
    <property type="component" value="Unassembled WGS sequence"/>
</dbReference>
<feature type="compositionally biased region" description="Basic and acidic residues" evidence="1">
    <location>
        <begin position="107"/>
        <end position="131"/>
    </location>
</feature>
<evidence type="ECO:0000313" key="3">
    <source>
        <dbReference type="Proteomes" id="UP000299102"/>
    </source>
</evidence>
<protein>
    <submittedName>
        <fullName evidence="2">Uncharacterized protein</fullName>
    </submittedName>
</protein>
<feature type="region of interest" description="Disordered" evidence="1">
    <location>
        <begin position="104"/>
        <end position="138"/>
    </location>
</feature>
<sequence length="138" mass="15582">MLLHHEKNGQETQDTILIPSLKNSLSFEAIHESTQFLVSSCDVDDAMSGEYGSIVEGRMQIKREEEPLESICSSPLMNTHNRREVTSTLPAFWERIEYLLKEIGSMEGREGSGKGRIDGKEREGVGHRDSDSLNEMQQ</sequence>
<organism evidence="2 3">
    <name type="scientific">Eumeta variegata</name>
    <name type="common">Bagworm moth</name>
    <name type="synonym">Eumeta japonica</name>
    <dbReference type="NCBI Taxonomy" id="151549"/>
    <lineage>
        <taxon>Eukaryota</taxon>
        <taxon>Metazoa</taxon>
        <taxon>Ecdysozoa</taxon>
        <taxon>Arthropoda</taxon>
        <taxon>Hexapoda</taxon>
        <taxon>Insecta</taxon>
        <taxon>Pterygota</taxon>
        <taxon>Neoptera</taxon>
        <taxon>Endopterygota</taxon>
        <taxon>Lepidoptera</taxon>
        <taxon>Glossata</taxon>
        <taxon>Ditrysia</taxon>
        <taxon>Tineoidea</taxon>
        <taxon>Psychidae</taxon>
        <taxon>Oiketicinae</taxon>
        <taxon>Eumeta</taxon>
    </lineage>
</organism>